<keyword evidence="5" id="KW-1185">Reference proteome</keyword>
<gene>
    <name evidence="4" type="ORF">OSB04_016798</name>
</gene>
<dbReference type="PANTHER" id="PTHR42648:SF27">
    <property type="entry name" value="RNA-DIRECTED DNA POLYMERASE"/>
    <property type="match status" value="1"/>
</dbReference>
<evidence type="ECO:0000259" key="3">
    <source>
        <dbReference type="PROSITE" id="PS50994"/>
    </source>
</evidence>
<dbReference type="SUPFAM" id="SSF53098">
    <property type="entry name" value="Ribonuclease H-like"/>
    <property type="match status" value="1"/>
</dbReference>
<dbReference type="AlphaFoldDB" id="A0AA38T9B7"/>
<evidence type="ECO:0000256" key="2">
    <source>
        <dbReference type="ARBA" id="ARBA00022801"/>
    </source>
</evidence>
<dbReference type="Pfam" id="PF25597">
    <property type="entry name" value="SH3_retrovirus"/>
    <property type="match status" value="1"/>
</dbReference>
<dbReference type="GO" id="GO:0046872">
    <property type="term" value="F:metal ion binding"/>
    <property type="evidence" value="ECO:0007669"/>
    <property type="project" value="UniProtKB-KW"/>
</dbReference>
<dbReference type="PROSITE" id="PS50994">
    <property type="entry name" value="INTEGRASE"/>
    <property type="match status" value="1"/>
</dbReference>
<keyword evidence="2" id="KW-0378">Hydrolase</keyword>
<evidence type="ECO:0000313" key="5">
    <source>
        <dbReference type="Proteomes" id="UP001172457"/>
    </source>
</evidence>
<keyword evidence="1" id="KW-0479">Metal-binding</keyword>
<dbReference type="InterPro" id="IPR036397">
    <property type="entry name" value="RNaseH_sf"/>
</dbReference>
<sequence length="490" mass="57262">MDVCGPFSHEARGGYRYFITFTDDFSRYGYVYLIRHKSEAFEKFKEFQNEVQNQLDRKIKFLRSDRGGEYLSQEFDNHLMECGIVSQLTPLYTPQMNGVSERRNRTLLDMVRSMMCRSTLPMSFWGHALETAAHILNKVPTKLVEKTPYEMWKLSFLNIWGCEVYVKRTTSEKLKPKSDKCFFVGYPRTTVGYYFYSPSENKVFVARNREFLEGKFLCLENTRNDVDLQEVEEETTLPIVEPVTQKEHIETQPEMVEEVQTQDLRRSTRIRQEPDRILMAISAYFNYEIWQMDVKTAFLNGKLTEDVYMQQPEECKSLVEQMFPNERPWRSRLYTWPDVTYSVSVTSRYQQNPGEAHWVAVKNILKYLRRTKEMFLVFGGSEDEISVTGYTDASFQTDRDDFKSQSGPVDIYCDNSGAVAQAKDPREHHKSRHVLGKYHLIWEIIGRGDVSVCKIPTDENVTDPLTKPLARVKHEVHANSIGMQYLNTGS</sequence>
<dbReference type="InterPro" id="IPR001584">
    <property type="entry name" value="Integrase_cat-core"/>
</dbReference>
<dbReference type="GO" id="GO:0016787">
    <property type="term" value="F:hydrolase activity"/>
    <property type="evidence" value="ECO:0007669"/>
    <property type="project" value="UniProtKB-KW"/>
</dbReference>
<dbReference type="CDD" id="cd09272">
    <property type="entry name" value="RNase_HI_RT_Ty1"/>
    <property type="match status" value="1"/>
</dbReference>
<dbReference type="Gene3D" id="3.30.420.10">
    <property type="entry name" value="Ribonuclease H-like superfamily/Ribonuclease H"/>
    <property type="match status" value="1"/>
</dbReference>
<dbReference type="InterPro" id="IPR012337">
    <property type="entry name" value="RNaseH-like_sf"/>
</dbReference>
<name>A0AA38T9B7_9ASTR</name>
<dbReference type="Pfam" id="PF00665">
    <property type="entry name" value="rve"/>
    <property type="match status" value="1"/>
</dbReference>
<dbReference type="Proteomes" id="UP001172457">
    <property type="component" value="Chromosome 4"/>
</dbReference>
<organism evidence="4 5">
    <name type="scientific">Centaurea solstitialis</name>
    <name type="common">yellow star-thistle</name>
    <dbReference type="NCBI Taxonomy" id="347529"/>
    <lineage>
        <taxon>Eukaryota</taxon>
        <taxon>Viridiplantae</taxon>
        <taxon>Streptophyta</taxon>
        <taxon>Embryophyta</taxon>
        <taxon>Tracheophyta</taxon>
        <taxon>Spermatophyta</taxon>
        <taxon>Magnoliopsida</taxon>
        <taxon>eudicotyledons</taxon>
        <taxon>Gunneridae</taxon>
        <taxon>Pentapetalae</taxon>
        <taxon>asterids</taxon>
        <taxon>campanulids</taxon>
        <taxon>Asterales</taxon>
        <taxon>Asteraceae</taxon>
        <taxon>Carduoideae</taxon>
        <taxon>Cardueae</taxon>
        <taxon>Centaureinae</taxon>
        <taxon>Centaurea</taxon>
    </lineage>
</organism>
<reference evidence="4" key="1">
    <citation type="submission" date="2023-03" db="EMBL/GenBank/DDBJ databases">
        <title>Chromosome-scale reference genome and RAD-based genetic map of yellow starthistle (Centaurea solstitialis) reveal putative structural variation and QTLs associated with invader traits.</title>
        <authorList>
            <person name="Reatini B."/>
            <person name="Cang F.A."/>
            <person name="Jiang Q."/>
            <person name="Mckibben M.T.W."/>
            <person name="Barker M.S."/>
            <person name="Rieseberg L.H."/>
            <person name="Dlugosch K.M."/>
        </authorList>
    </citation>
    <scope>NUCLEOTIDE SEQUENCE</scope>
    <source>
        <strain evidence="4">CAN-66</strain>
        <tissue evidence="4">Leaf</tissue>
    </source>
</reference>
<dbReference type="Pfam" id="PF07727">
    <property type="entry name" value="RVT_2"/>
    <property type="match status" value="1"/>
</dbReference>
<protein>
    <recommendedName>
        <fullName evidence="3">Integrase catalytic domain-containing protein</fullName>
    </recommendedName>
</protein>
<accession>A0AA38T9B7</accession>
<dbReference type="GO" id="GO:0003676">
    <property type="term" value="F:nucleic acid binding"/>
    <property type="evidence" value="ECO:0007669"/>
    <property type="project" value="InterPro"/>
</dbReference>
<evidence type="ECO:0000313" key="4">
    <source>
        <dbReference type="EMBL" id="KAJ9552753.1"/>
    </source>
</evidence>
<dbReference type="InterPro" id="IPR039537">
    <property type="entry name" value="Retrotran_Ty1/copia-like"/>
</dbReference>
<dbReference type="GO" id="GO:0015074">
    <property type="term" value="P:DNA integration"/>
    <property type="evidence" value="ECO:0007669"/>
    <property type="project" value="InterPro"/>
</dbReference>
<feature type="domain" description="Integrase catalytic" evidence="3">
    <location>
        <begin position="1"/>
        <end position="156"/>
    </location>
</feature>
<dbReference type="PANTHER" id="PTHR42648">
    <property type="entry name" value="TRANSPOSASE, PUTATIVE-RELATED"/>
    <property type="match status" value="1"/>
</dbReference>
<dbReference type="EMBL" id="JARYMX010000004">
    <property type="protein sequence ID" value="KAJ9552753.1"/>
    <property type="molecule type" value="Genomic_DNA"/>
</dbReference>
<proteinExistence type="predicted"/>
<dbReference type="InterPro" id="IPR057670">
    <property type="entry name" value="SH3_retrovirus"/>
</dbReference>
<evidence type="ECO:0000256" key="1">
    <source>
        <dbReference type="ARBA" id="ARBA00022723"/>
    </source>
</evidence>
<comment type="caution">
    <text evidence="4">The sequence shown here is derived from an EMBL/GenBank/DDBJ whole genome shotgun (WGS) entry which is preliminary data.</text>
</comment>
<dbReference type="InterPro" id="IPR013103">
    <property type="entry name" value="RVT_2"/>
</dbReference>